<accession>A0A2P6Q7L3</accession>
<feature type="signal peptide" evidence="2">
    <location>
        <begin position="1"/>
        <end position="26"/>
    </location>
</feature>
<dbReference type="PANTHER" id="PTHR35301:SF6">
    <property type="entry name" value="CLAVATA3_ESR (CLE)-RELATED PROTEIN 42"/>
    <property type="match status" value="1"/>
</dbReference>
<dbReference type="InterPro" id="IPR037495">
    <property type="entry name" value="CLE41/42/44"/>
</dbReference>
<dbReference type="PANTHER" id="PTHR35301">
    <property type="entry name" value="CLAVATA3/ESR (CLE)-RELATED PROTEIN 41-RELATED"/>
    <property type="match status" value="1"/>
</dbReference>
<dbReference type="GO" id="GO:0048046">
    <property type="term" value="C:apoplast"/>
    <property type="evidence" value="ECO:0007669"/>
    <property type="project" value="TreeGrafter"/>
</dbReference>
<evidence type="ECO:0000256" key="1">
    <source>
        <dbReference type="SAM" id="MobiDB-lite"/>
    </source>
</evidence>
<dbReference type="AlphaFoldDB" id="A0A2P6Q7L3"/>
<dbReference type="GO" id="GO:0033612">
    <property type="term" value="F:receptor serine/threonine kinase binding"/>
    <property type="evidence" value="ECO:0007669"/>
    <property type="project" value="InterPro"/>
</dbReference>
<protein>
    <submittedName>
        <fullName evidence="3">Uncharacterized protein</fullName>
    </submittedName>
</protein>
<dbReference type="OMA" id="FHISMAR"/>
<keyword evidence="4" id="KW-1185">Reference proteome</keyword>
<dbReference type="Proteomes" id="UP000238479">
    <property type="component" value="Chromosome 5"/>
</dbReference>
<keyword evidence="2" id="KW-0732">Signal</keyword>
<organism evidence="3 4">
    <name type="scientific">Rosa chinensis</name>
    <name type="common">China rose</name>
    <dbReference type="NCBI Taxonomy" id="74649"/>
    <lineage>
        <taxon>Eukaryota</taxon>
        <taxon>Viridiplantae</taxon>
        <taxon>Streptophyta</taxon>
        <taxon>Embryophyta</taxon>
        <taxon>Tracheophyta</taxon>
        <taxon>Spermatophyta</taxon>
        <taxon>Magnoliopsida</taxon>
        <taxon>eudicotyledons</taxon>
        <taxon>Gunneridae</taxon>
        <taxon>Pentapetalae</taxon>
        <taxon>rosids</taxon>
        <taxon>fabids</taxon>
        <taxon>Rosales</taxon>
        <taxon>Rosaceae</taxon>
        <taxon>Rosoideae</taxon>
        <taxon>Rosoideae incertae sedis</taxon>
        <taxon>Rosa</taxon>
    </lineage>
</organism>
<evidence type="ECO:0000256" key="2">
    <source>
        <dbReference type="SAM" id="SignalP"/>
    </source>
</evidence>
<name>A0A2P6Q7L3_ROSCH</name>
<feature type="compositionally biased region" description="Basic residues" evidence="1">
    <location>
        <begin position="82"/>
        <end position="91"/>
    </location>
</feature>
<dbReference type="EMBL" id="PDCK01000043">
    <property type="protein sequence ID" value="PRQ30175.1"/>
    <property type="molecule type" value="Genomic_DNA"/>
</dbReference>
<sequence>MASANAKLPTVFFFLFLFFIFHTTMAKKQHSFQIPSVTHSSRHGVGGSIKKTAMEYSTRGSHGTGRSKKQVNSFAHESGRSRGSRGHRRNFKWQEKVFNAGEHEVPSGPNPISNR</sequence>
<evidence type="ECO:0000313" key="3">
    <source>
        <dbReference type="EMBL" id="PRQ30175.1"/>
    </source>
</evidence>
<dbReference type="GO" id="GO:0010089">
    <property type="term" value="P:xylem development"/>
    <property type="evidence" value="ECO:0007669"/>
    <property type="project" value="InterPro"/>
</dbReference>
<reference evidence="3 4" key="1">
    <citation type="journal article" date="2018" name="Nat. Genet.">
        <title>The Rosa genome provides new insights in the design of modern roses.</title>
        <authorList>
            <person name="Bendahmane M."/>
        </authorList>
    </citation>
    <scope>NUCLEOTIDE SEQUENCE [LARGE SCALE GENOMIC DNA]</scope>
    <source>
        <strain evidence="4">cv. Old Blush</strain>
    </source>
</reference>
<feature type="region of interest" description="Disordered" evidence="1">
    <location>
        <begin position="35"/>
        <end position="115"/>
    </location>
</feature>
<evidence type="ECO:0000313" key="4">
    <source>
        <dbReference type="Proteomes" id="UP000238479"/>
    </source>
</evidence>
<gene>
    <name evidence="3" type="ORF">RchiOBHm_Chr5g0021721</name>
</gene>
<proteinExistence type="predicted"/>
<dbReference type="Gramene" id="PRQ30175">
    <property type="protein sequence ID" value="PRQ30175"/>
    <property type="gene ID" value="RchiOBHm_Chr5g0021721"/>
</dbReference>
<feature type="chain" id="PRO_5015124322" evidence="2">
    <location>
        <begin position="27"/>
        <end position="115"/>
    </location>
</feature>
<comment type="caution">
    <text evidence="3">The sequence shown here is derived from an EMBL/GenBank/DDBJ whole genome shotgun (WGS) entry which is preliminary data.</text>
</comment>